<keyword evidence="2" id="KW-0201">Cytochrome c-type biogenesis</keyword>
<feature type="transmembrane region" description="Helical" evidence="3">
    <location>
        <begin position="778"/>
        <end position="801"/>
    </location>
</feature>
<dbReference type="RefSeq" id="WP_133993422.1">
    <property type="nucleotide sequence ID" value="NZ_SODV01000001.1"/>
</dbReference>
<dbReference type="InterPro" id="IPR003567">
    <property type="entry name" value="Cyt_c_biogenesis"/>
</dbReference>
<feature type="transmembrane region" description="Helical" evidence="3">
    <location>
        <begin position="343"/>
        <end position="363"/>
    </location>
</feature>
<feature type="transmembrane region" description="Helical" evidence="3">
    <location>
        <begin position="425"/>
        <end position="447"/>
    </location>
</feature>
<evidence type="ECO:0000256" key="3">
    <source>
        <dbReference type="SAM" id="Phobius"/>
    </source>
</evidence>
<keyword evidence="3" id="KW-0472">Membrane</keyword>
<dbReference type="PRINTS" id="PR01410">
    <property type="entry name" value="CCBIOGENESIS"/>
</dbReference>
<dbReference type="GO" id="GO:0020037">
    <property type="term" value="F:heme binding"/>
    <property type="evidence" value="ECO:0007669"/>
    <property type="project" value="InterPro"/>
</dbReference>
<evidence type="ECO:0000313" key="7">
    <source>
        <dbReference type="Proteomes" id="UP000294498"/>
    </source>
</evidence>
<comment type="similarity">
    <text evidence="1">Belongs to the CcmF/CycK/Ccl1/NrfE/CcsA family.</text>
</comment>
<dbReference type="AlphaFoldDB" id="A0A4R8DSA5"/>
<feature type="transmembrane region" description="Helical" evidence="3">
    <location>
        <begin position="208"/>
        <end position="228"/>
    </location>
</feature>
<reference evidence="6 7" key="1">
    <citation type="submission" date="2019-03" db="EMBL/GenBank/DDBJ databases">
        <title>Genomic Encyclopedia of Type Strains, Phase IV (KMG-IV): sequencing the most valuable type-strain genomes for metagenomic binning, comparative biology and taxonomic classification.</title>
        <authorList>
            <person name="Goeker M."/>
        </authorList>
    </citation>
    <scope>NUCLEOTIDE SEQUENCE [LARGE SCALE GENOMIC DNA]</scope>
    <source>
        <strain evidence="6 7">DSM 100059</strain>
    </source>
</reference>
<dbReference type="Pfam" id="PF16327">
    <property type="entry name" value="CcmF_C"/>
    <property type="match status" value="1"/>
</dbReference>
<dbReference type="OrthoDB" id="9761451at2"/>
<keyword evidence="3" id="KW-1133">Transmembrane helix</keyword>
<feature type="transmembrane region" description="Helical" evidence="3">
    <location>
        <begin position="490"/>
        <end position="514"/>
    </location>
</feature>
<dbReference type="PANTHER" id="PTHR43653">
    <property type="entry name" value="CYTOCHROME C ASSEMBLY PROTEIN-RELATED"/>
    <property type="match status" value="1"/>
</dbReference>
<feature type="domain" description="Cytochrome c-type biogenesis protein CcmF C-terminal" evidence="5">
    <location>
        <begin position="349"/>
        <end position="543"/>
    </location>
</feature>
<evidence type="ECO:0000256" key="2">
    <source>
        <dbReference type="ARBA" id="ARBA00022748"/>
    </source>
</evidence>
<feature type="transmembrane region" description="Helical" evidence="3">
    <location>
        <begin position="13"/>
        <end position="33"/>
    </location>
</feature>
<evidence type="ECO:0000259" key="5">
    <source>
        <dbReference type="Pfam" id="PF16327"/>
    </source>
</evidence>
<feature type="transmembrane region" description="Helical" evidence="3">
    <location>
        <begin position="133"/>
        <end position="153"/>
    </location>
</feature>
<name>A0A4R8DSA5_9BACT</name>
<feature type="transmembrane region" description="Helical" evidence="3">
    <location>
        <begin position="521"/>
        <end position="539"/>
    </location>
</feature>
<dbReference type="PANTHER" id="PTHR43653:SF1">
    <property type="entry name" value="CYTOCHROME C-TYPE BIOGENESIS PROTEIN CCMF"/>
    <property type="match status" value="1"/>
</dbReference>
<evidence type="ECO:0000313" key="6">
    <source>
        <dbReference type="EMBL" id="TDX01132.1"/>
    </source>
</evidence>
<feature type="transmembrane region" description="Helical" evidence="3">
    <location>
        <begin position="304"/>
        <end position="323"/>
    </location>
</feature>
<gene>
    <name evidence="6" type="ORF">EDB95_2163</name>
</gene>
<accession>A0A4R8DSA5</accession>
<feature type="transmembrane region" description="Helical" evidence="3">
    <location>
        <begin position="108"/>
        <end position="126"/>
    </location>
</feature>
<evidence type="ECO:0000259" key="4">
    <source>
        <dbReference type="Pfam" id="PF01578"/>
    </source>
</evidence>
<feature type="transmembrane region" description="Helical" evidence="3">
    <location>
        <begin position="53"/>
        <end position="73"/>
    </location>
</feature>
<dbReference type="GO" id="GO:0016020">
    <property type="term" value="C:membrane"/>
    <property type="evidence" value="ECO:0007669"/>
    <property type="project" value="InterPro"/>
</dbReference>
<comment type="caution">
    <text evidence="6">The sequence shown here is derived from an EMBL/GenBank/DDBJ whole genome shotgun (WGS) entry which is preliminary data.</text>
</comment>
<feature type="transmembrane region" description="Helical" evidence="3">
    <location>
        <begin position="459"/>
        <end position="478"/>
    </location>
</feature>
<dbReference type="EMBL" id="SODV01000001">
    <property type="protein sequence ID" value="TDX01132.1"/>
    <property type="molecule type" value="Genomic_DNA"/>
</dbReference>
<feature type="domain" description="Cytochrome c assembly protein" evidence="4">
    <location>
        <begin position="104"/>
        <end position="327"/>
    </location>
</feature>
<dbReference type="Pfam" id="PF01578">
    <property type="entry name" value="Cytochrom_C_asm"/>
    <property type="match status" value="1"/>
</dbReference>
<sequence length="807" mass="89720">MQFIGEHLLPGELGHFFAILSFAASLVAMIAYIQSTRTENPEEKNSWRRLARAAFITDIVAVFVVIGTLYFLISSHYYEYFYVWSHSSNEMQRRFLLAGFWESSEGSFLLWTFWNCVLGLVLMRMSGKWEAPVMSVLSFAQLCLASMIVGIYFSSAKFGTNPFILMRQFEAGAPIFSDPHYLQSPVMQDGRGLNPLLQNYWMVIHPPVLFLGFASTIVPFAYAIAALWQREYKEWIKPALPWALFSAAVLGTGIMMGAAWAYESLTFGGFWAWDPVENASMVPWLVMICGIHTLLAYKSTGHSGRITFAFFILAFLLILYSTFLTRSGILGDTSVHSFTDLGMNTQLALFLFVFVIPSLLLFIVRYKDIPSIKAEEAVDSREFWMFVGALILFLSAVYVIAFTSIPVYDKLFNKKTAPPEDVLYAYNKVMILVLIVIALLTGITQYLKYKKTATGFRKLLLPSVIALAVAALVLGFGHFDYLKYGQGYLIAIYVAVASAVFAVVANLSYIWVAYKGKLKNAGASVAHIGFGLMLLGILISTSKKTVISQNTSGIVIPGLTDAKGKPEDPTENLTLVKNLDFRLANYRVTYTGDSAGGPKDAKVYYRLHFTSPNEDFAIYPDAFINPKGQEGILANPASKHYLDRDVFVYLTSLPNRSSTDDTSTFRDHALKPGDTLFYSKGLMILNRIVHGTDGREGIDAGLGDSVFTADITVHAMDSSLYRARPVLVVQNGRLAYYPDTVMSQSLILRFAGATAKGITLGTRESASVMDFVTIKAYVFPYINLLWLGTMVMAAGLVMSVVRRVRRG</sequence>
<dbReference type="GO" id="GO:0017004">
    <property type="term" value="P:cytochrome complex assembly"/>
    <property type="evidence" value="ECO:0007669"/>
    <property type="project" value="UniProtKB-KW"/>
</dbReference>
<dbReference type="GO" id="GO:0015232">
    <property type="term" value="F:heme transmembrane transporter activity"/>
    <property type="evidence" value="ECO:0007669"/>
    <property type="project" value="InterPro"/>
</dbReference>
<proteinExistence type="inferred from homology"/>
<protein>
    <submittedName>
        <fullName evidence="6">Cytochrome c-type biogenesis protein CcmF</fullName>
    </submittedName>
</protein>
<keyword evidence="7" id="KW-1185">Reference proteome</keyword>
<organism evidence="6 7">
    <name type="scientific">Dinghuibacter silviterrae</name>
    <dbReference type="NCBI Taxonomy" id="1539049"/>
    <lineage>
        <taxon>Bacteria</taxon>
        <taxon>Pseudomonadati</taxon>
        <taxon>Bacteroidota</taxon>
        <taxon>Chitinophagia</taxon>
        <taxon>Chitinophagales</taxon>
        <taxon>Chitinophagaceae</taxon>
        <taxon>Dinghuibacter</taxon>
    </lineage>
</organism>
<feature type="transmembrane region" description="Helical" evidence="3">
    <location>
        <begin position="240"/>
        <end position="261"/>
    </location>
</feature>
<feature type="transmembrane region" description="Helical" evidence="3">
    <location>
        <begin position="383"/>
        <end position="405"/>
    </location>
</feature>
<dbReference type="InterPro" id="IPR002541">
    <property type="entry name" value="Cyt_c_assembly"/>
</dbReference>
<dbReference type="Proteomes" id="UP000294498">
    <property type="component" value="Unassembled WGS sequence"/>
</dbReference>
<evidence type="ECO:0000256" key="1">
    <source>
        <dbReference type="ARBA" id="ARBA00009186"/>
    </source>
</evidence>
<feature type="transmembrane region" description="Helical" evidence="3">
    <location>
        <begin position="281"/>
        <end position="297"/>
    </location>
</feature>
<dbReference type="InterPro" id="IPR032523">
    <property type="entry name" value="CcmF_C"/>
</dbReference>
<keyword evidence="3" id="KW-0812">Transmembrane</keyword>